<dbReference type="PANTHER" id="PTHR24421">
    <property type="entry name" value="NITRATE/NITRITE SENSOR PROTEIN NARX-RELATED"/>
    <property type="match status" value="1"/>
</dbReference>
<accession>A0A8T7M953</accession>
<evidence type="ECO:0000259" key="7">
    <source>
        <dbReference type="PROSITE" id="PS50110"/>
    </source>
</evidence>
<feature type="modified residue" description="4-aspartylphosphate" evidence="6">
    <location>
        <position position="54"/>
    </location>
</feature>
<dbReference type="GO" id="GO:0004673">
    <property type="term" value="F:protein histidine kinase activity"/>
    <property type="evidence" value="ECO:0007669"/>
    <property type="project" value="UniProtKB-EC"/>
</dbReference>
<dbReference type="Pfam" id="PF13492">
    <property type="entry name" value="GAF_3"/>
    <property type="match status" value="1"/>
</dbReference>
<evidence type="ECO:0000256" key="1">
    <source>
        <dbReference type="ARBA" id="ARBA00000085"/>
    </source>
</evidence>
<dbReference type="SUPFAM" id="SSF52172">
    <property type="entry name" value="CheY-like"/>
    <property type="match status" value="1"/>
</dbReference>
<dbReference type="InterPro" id="IPR011006">
    <property type="entry name" value="CheY-like_superfamily"/>
</dbReference>
<sequence>MADELILVVDDEEIIRKQAEAVLRKAGFRVLTAPDGKSALELIKQQPFALMLSDIRMPDMDGLQLFTSARKLVPDLIAVLMTAHGTIDVVIKAMQLGVQGFLQKPFASSELERVINDALDKSHIAQEAMRLRVLSPLLEARKMLMSDFDLTAFFSSVVEVTARESTTDYCAIYLADSAESALQAVAVHTNLEATRYFSGRSFPADKLAARCVELKRTVVLRRSNTTEASADDTVPGVVMAVPLLLGGKVEGALLLGRASLEKTFAQGERELFEIFAGQLATLVDNRRLFETLSKREERLRGFLGKFVSIQEEERKNISNHIQEGIIPALISSRQALQNYLGKVHSPSNQELLHAEQRLKEILGEAKNLVQTLRPTELDEYGLSAAVRRYVREISADPGIEPKPTFHLEGSEAPRMGSAVETALYRTFQEALNNACKHAKGYPISVLFRVEKSRNNSHKITIEISDQGKGFNTGALVSGEMGRQTGMVLMQERMAVIGGTCEIRSTPGRGTVVVLTYDTDIL</sequence>
<evidence type="ECO:0000256" key="3">
    <source>
        <dbReference type="ARBA" id="ARBA00022679"/>
    </source>
</evidence>
<dbReference type="Gene3D" id="3.30.450.40">
    <property type="match status" value="1"/>
</dbReference>
<dbReference type="Gene3D" id="3.40.50.2300">
    <property type="match status" value="1"/>
</dbReference>
<evidence type="ECO:0000256" key="2">
    <source>
        <dbReference type="ARBA" id="ARBA00012438"/>
    </source>
</evidence>
<keyword evidence="3" id="KW-0808">Transferase</keyword>
<dbReference type="EC" id="2.7.13.3" evidence="2"/>
<reference evidence="8 10" key="1">
    <citation type="submission" date="2020-06" db="EMBL/GenBank/DDBJ databases">
        <title>Anoxygenic phototrophic Chloroflexota member uses a Type I reaction center.</title>
        <authorList>
            <person name="Tsuji J.M."/>
            <person name="Shaw N.A."/>
            <person name="Nagashima S."/>
            <person name="Venkiteswaran J."/>
            <person name="Schiff S.L."/>
            <person name="Hanada S."/>
            <person name="Tank M."/>
            <person name="Neufeld J.D."/>
        </authorList>
    </citation>
    <scope>NUCLEOTIDE SEQUENCE [LARGE SCALE GENOMIC DNA]</scope>
    <source>
        <strain evidence="8">L227-S17</strain>
    </source>
</reference>
<evidence type="ECO:0000313" key="8">
    <source>
        <dbReference type="EMBL" id="NWJ48556.1"/>
    </source>
</evidence>
<evidence type="ECO:0000256" key="6">
    <source>
        <dbReference type="PROSITE-ProRule" id="PRU00169"/>
    </source>
</evidence>
<protein>
    <recommendedName>
        <fullName evidence="2">histidine kinase</fullName>
        <ecNumber evidence="2">2.7.13.3</ecNumber>
    </recommendedName>
</protein>
<reference evidence="9" key="2">
    <citation type="journal article" date="2024" name="Nature">
        <title>Anoxygenic phototroph of the Chloroflexota uses a type I reaction centre.</title>
        <authorList>
            <person name="Tsuji J.M."/>
            <person name="Shaw N.A."/>
            <person name="Nagashima S."/>
            <person name="Venkiteswaran J.J."/>
            <person name="Schiff S.L."/>
            <person name="Watanabe T."/>
            <person name="Fukui M."/>
            <person name="Hanada S."/>
            <person name="Tank M."/>
            <person name="Neufeld J.D."/>
        </authorList>
    </citation>
    <scope>NUCLEOTIDE SEQUENCE</scope>
    <source>
        <strain evidence="9">L227-S17</strain>
    </source>
</reference>
<dbReference type="Pfam" id="PF02518">
    <property type="entry name" value="HATPase_c"/>
    <property type="match status" value="1"/>
</dbReference>
<keyword evidence="11" id="KW-1185">Reference proteome</keyword>
<organism evidence="8 10">
    <name type="scientific">Candidatus Chlorohelix allophototropha</name>
    <dbReference type="NCBI Taxonomy" id="3003348"/>
    <lineage>
        <taxon>Bacteria</taxon>
        <taxon>Bacillati</taxon>
        <taxon>Chloroflexota</taxon>
        <taxon>Chloroflexia</taxon>
        <taxon>Candidatus Chloroheliales</taxon>
        <taxon>Candidatus Chloroheliaceae</taxon>
        <taxon>Candidatus Chlorohelix</taxon>
    </lineage>
</organism>
<dbReference type="InterPro" id="IPR003018">
    <property type="entry name" value="GAF"/>
</dbReference>
<proteinExistence type="predicted"/>
<dbReference type="InterPro" id="IPR036890">
    <property type="entry name" value="HATPase_C_sf"/>
</dbReference>
<dbReference type="Proteomes" id="UP001431572">
    <property type="component" value="Chromosome 2"/>
</dbReference>
<comment type="catalytic activity">
    <reaction evidence="1">
        <text>ATP + protein L-histidine = ADP + protein N-phospho-L-histidine.</text>
        <dbReference type="EC" id="2.7.13.3"/>
    </reaction>
</comment>
<keyword evidence="6" id="KW-0597">Phosphoprotein</keyword>
<evidence type="ECO:0000313" key="10">
    <source>
        <dbReference type="Proteomes" id="UP000521676"/>
    </source>
</evidence>
<gene>
    <name evidence="8" type="ORF">HXX08_22080</name>
    <name evidence="9" type="ORF">OZ401_004100</name>
</gene>
<dbReference type="Pfam" id="PF00072">
    <property type="entry name" value="Response_reg"/>
    <property type="match status" value="1"/>
</dbReference>
<dbReference type="SMART" id="SM00387">
    <property type="entry name" value="HATPase_c"/>
    <property type="match status" value="1"/>
</dbReference>
<dbReference type="Gene3D" id="3.30.565.10">
    <property type="entry name" value="Histidine kinase-like ATPase, C-terminal domain"/>
    <property type="match status" value="1"/>
</dbReference>
<dbReference type="SUPFAM" id="SSF55781">
    <property type="entry name" value="GAF domain-like"/>
    <property type="match status" value="1"/>
</dbReference>
<name>A0A8T7M953_9CHLR</name>
<evidence type="ECO:0000256" key="5">
    <source>
        <dbReference type="ARBA" id="ARBA00023012"/>
    </source>
</evidence>
<dbReference type="InterPro" id="IPR029016">
    <property type="entry name" value="GAF-like_dom_sf"/>
</dbReference>
<dbReference type="PANTHER" id="PTHR24421:SF10">
    <property type="entry name" value="NITRATE_NITRITE SENSOR PROTEIN NARQ"/>
    <property type="match status" value="1"/>
</dbReference>
<keyword evidence="5" id="KW-0902">Two-component regulatory system</keyword>
<dbReference type="EMBL" id="CP128400">
    <property type="protein sequence ID" value="WJW68487.1"/>
    <property type="molecule type" value="Genomic_DNA"/>
</dbReference>
<dbReference type="RefSeq" id="WP_341470392.1">
    <property type="nucleotide sequence ID" value="NZ_CP128400.1"/>
</dbReference>
<dbReference type="CDD" id="cd16917">
    <property type="entry name" value="HATPase_UhpB-NarQ-NarX-like"/>
    <property type="match status" value="1"/>
</dbReference>
<dbReference type="AlphaFoldDB" id="A0A8T7M953"/>
<dbReference type="SMART" id="SM00448">
    <property type="entry name" value="REC"/>
    <property type="match status" value="1"/>
</dbReference>
<evidence type="ECO:0000313" key="9">
    <source>
        <dbReference type="EMBL" id="WJW68487.1"/>
    </source>
</evidence>
<dbReference type="GO" id="GO:0000160">
    <property type="term" value="P:phosphorelay signal transduction system"/>
    <property type="evidence" value="ECO:0007669"/>
    <property type="project" value="UniProtKB-KW"/>
</dbReference>
<dbReference type="Proteomes" id="UP000521676">
    <property type="component" value="Unassembled WGS sequence"/>
</dbReference>
<evidence type="ECO:0000313" key="11">
    <source>
        <dbReference type="Proteomes" id="UP001431572"/>
    </source>
</evidence>
<evidence type="ECO:0000256" key="4">
    <source>
        <dbReference type="ARBA" id="ARBA00022777"/>
    </source>
</evidence>
<dbReference type="InterPro" id="IPR003594">
    <property type="entry name" value="HATPase_dom"/>
</dbReference>
<dbReference type="SMART" id="SM00065">
    <property type="entry name" value="GAF"/>
    <property type="match status" value="1"/>
</dbReference>
<dbReference type="PROSITE" id="PS50110">
    <property type="entry name" value="RESPONSE_REGULATORY"/>
    <property type="match status" value="1"/>
</dbReference>
<dbReference type="EMBL" id="JACATZ010000003">
    <property type="protein sequence ID" value="NWJ48556.1"/>
    <property type="molecule type" value="Genomic_DNA"/>
</dbReference>
<dbReference type="SUPFAM" id="SSF55874">
    <property type="entry name" value="ATPase domain of HSP90 chaperone/DNA topoisomerase II/histidine kinase"/>
    <property type="match status" value="1"/>
</dbReference>
<feature type="domain" description="Response regulatory" evidence="7">
    <location>
        <begin position="5"/>
        <end position="119"/>
    </location>
</feature>
<dbReference type="InterPro" id="IPR001789">
    <property type="entry name" value="Sig_transdc_resp-reg_receiver"/>
</dbReference>
<dbReference type="InterPro" id="IPR050482">
    <property type="entry name" value="Sensor_HK_TwoCompSys"/>
</dbReference>
<keyword evidence="4" id="KW-0418">Kinase</keyword>